<dbReference type="SUPFAM" id="SSF56524">
    <property type="entry name" value="Oxidoreductase molybdopterin-binding domain"/>
    <property type="match status" value="1"/>
</dbReference>
<evidence type="ECO:0000259" key="1">
    <source>
        <dbReference type="Pfam" id="PF00174"/>
    </source>
</evidence>
<evidence type="ECO:0000313" key="2">
    <source>
        <dbReference type="EMBL" id="ANY84635.1"/>
    </source>
</evidence>
<gene>
    <name evidence="2" type="ORF">BB934_41435</name>
</gene>
<feature type="domain" description="Oxidoreductase molybdopterin-binding" evidence="1">
    <location>
        <begin position="92"/>
        <end position="235"/>
    </location>
</feature>
<dbReference type="InterPro" id="IPR036374">
    <property type="entry name" value="OxRdtase_Mopterin-bd_sf"/>
</dbReference>
<dbReference type="InterPro" id="IPR006311">
    <property type="entry name" value="TAT_signal"/>
</dbReference>
<dbReference type="Gene3D" id="3.90.420.10">
    <property type="entry name" value="Oxidoreductase, molybdopterin-binding domain"/>
    <property type="match status" value="1"/>
</dbReference>
<organism evidence="2">
    <name type="scientific">Microvirga ossetica</name>
    <dbReference type="NCBI Taxonomy" id="1882682"/>
    <lineage>
        <taxon>Bacteria</taxon>
        <taxon>Pseudomonadati</taxon>
        <taxon>Pseudomonadota</taxon>
        <taxon>Alphaproteobacteria</taxon>
        <taxon>Hyphomicrobiales</taxon>
        <taxon>Methylobacteriaceae</taxon>
        <taxon>Microvirga</taxon>
    </lineage>
</organism>
<dbReference type="EMBL" id="CP016619">
    <property type="protein sequence ID" value="ANY84635.1"/>
    <property type="molecule type" value="Genomic_DNA"/>
</dbReference>
<sequence length="258" mass="28171">MSRLLTRRGFLSGSAAGAGTLLLGGCDRLTQSDSVQRVLRLAESLTMGTQRALLSGGALAREFGEADLSPIFKANGTSLPEGKDYARMMATNFTDWRLSIDGLVRQPLSLSLAELKRLPSRTQITRHDCVEGWSAIGKWTGVPLSLLLQTAGLTTNARYAVFHCADALEQTLDGSGRYYESLDLADAFHPQTILAYGMNGADLPVAHGAPLRLRVERQLGYKHAKYLMRIEVVDSFAQIGLGNGGFWEDRGYEWYAGI</sequence>
<dbReference type="AlphaFoldDB" id="A0A1B2EXC8"/>
<keyword evidence="2" id="KW-0614">Plasmid</keyword>
<dbReference type="RefSeq" id="WP_099515503.1">
    <property type="nucleotide sequence ID" value="NZ_CP016619.1"/>
</dbReference>
<proteinExistence type="predicted"/>
<dbReference type="NCBIfam" id="TIGR01409">
    <property type="entry name" value="TAT_signal_seq"/>
    <property type="match status" value="1"/>
</dbReference>
<dbReference type="PROSITE" id="PS51318">
    <property type="entry name" value="TAT"/>
    <property type="match status" value="1"/>
</dbReference>
<dbReference type="InterPro" id="IPR019546">
    <property type="entry name" value="TAT_signal_bac_arc"/>
</dbReference>
<name>A0A1B2EXC8_9HYPH</name>
<dbReference type="Pfam" id="PF00174">
    <property type="entry name" value="Oxidored_molyb"/>
    <property type="match status" value="1"/>
</dbReference>
<dbReference type="InterPro" id="IPR000572">
    <property type="entry name" value="OxRdtase_Mopterin-bd_dom"/>
</dbReference>
<dbReference type="PROSITE" id="PS51257">
    <property type="entry name" value="PROKAR_LIPOPROTEIN"/>
    <property type="match status" value="1"/>
</dbReference>
<dbReference type="OrthoDB" id="9795587at2"/>
<protein>
    <submittedName>
        <fullName evidence="2">Molybdopterin-binding protein</fullName>
    </submittedName>
</protein>
<dbReference type="KEGG" id="moc:BB934_41435"/>
<dbReference type="PANTHER" id="PTHR43032:SF2">
    <property type="entry name" value="BLL0505 PROTEIN"/>
    <property type="match status" value="1"/>
</dbReference>
<dbReference type="CDD" id="cd02108">
    <property type="entry name" value="bact_SO_family_Moco"/>
    <property type="match status" value="1"/>
</dbReference>
<dbReference type="PANTHER" id="PTHR43032">
    <property type="entry name" value="PROTEIN-METHIONINE-SULFOXIDE REDUCTASE"/>
    <property type="match status" value="1"/>
</dbReference>
<reference evidence="2" key="1">
    <citation type="submission" date="2016-07" db="EMBL/GenBank/DDBJ databases">
        <title>Microvirga ossetica sp. nov. a new species of rhizobia isolated from root nodules of the legume species Vicia alpestris Steven originated from North Ossetia region in the Caucasus.</title>
        <authorList>
            <person name="Safronova V.I."/>
            <person name="Kuznetsova I.G."/>
            <person name="Sazanova A.L."/>
            <person name="Belimov A."/>
            <person name="Andronov E."/>
            <person name="Osledkin Y.S."/>
            <person name="Onishchuk O.P."/>
            <person name="Kurchak O.N."/>
            <person name="Shaposhnikov A.I."/>
            <person name="Willems A."/>
            <person name="Tikhonovich I.A."/>
        </authorList>
    </citation>
    <scope>NUCLEOTIDE SEQUENCE [LARGE SCALE GENOMIC DNA]</scope>
    <source>
        <strain evidence="2">V5/3M</strain>
        <plasmid evidence="2">unnamed2</plasmid>
    </source>
</reference>
<geneLocation type="plasmid" evidence="2">
    <name>unnamed2</name>
</geneLocation>
<accession>A0A1B2EXC8</accession>